<evidence type="ECO:0000259" key="1">
    <source>
        <dbReference type="PROSITE" id="PS50234"/>
    </source>
</evidence>
<evidence type="ECO:0000313" key="2">
    <source>
        <dbReference type="EMBL" id="MBW6397341.1"/>
    </source>
</evidence>
<dbReference type="Proteomes" id="UP001196565">
    <property type="component" value="Unassembled WGS sequence"/>
</dbReference>
<organism evidence="2 3">
    <name type="scientific">Roseomonas alba</name>
    <dbReference type="NCBI Taxonomy" id="2846776"/>
    <lineage>
        <taxon>Bacteria</taxon>
        <taxon>Pseudomonadati</taxon>
        <taxon>Pseudomonadota</taxon>
        <taxon>Alphaproteobacteria</taxon>
        <taxon>Acetobacterales</taxon>
        <taxon>Roseomonadaceae</taxon>
        <taxon>Roseomonas</taxon>
    </lineage>
</organism>
<dbReference type="InterPro" id="IPR002035">
    <property type="entry name" value="VWF_A"/>
</dbReference>
<name>A0ABS7A508_9PROT</name>
<reference evidence="2 3" key="1">
    <citation type="submission" date="2021-07" db="EMBL/GenBank/DDBJ databases">
        <authorList>
            <person name="So Y."/>
        </authorList>
    </citation>
    <scope>NUCLEOTIDE SEQUENCE [LARGE SCALE GENOMIC DNA]</scope>
    <source>
        <strain evidence="2 3">HJA6</strain>
    </source>
</reference>
<accession>A0ABS7A508</accession>
<dbReference type="InterPro" id="IPR010607">
    <property type="entry name" value="DUF1194"/>
</dbReference>
<dbReference type="Gene3D" id="3.40.50.410">
    <property type="entry name" value="von Willebrand factor, type A domain"/>
    <property type="match status" value="1"/>
</dbReference>
<dbReference type="PROSITE" id="PS50234">
    <property type="entry name" value="VWFA"/>
    <property type="match status" value="1"/>
</dbReference>
<dbReference type="Pfam" id="PF06707">
    <property type="entry name" value="DUF1194"/>
    <property type="match status" value="1"/>
</dbReference>
<comment type="caution">
    <text evidence="2">The sequence shown here is derived from an EMBL/GenBank/DDBJ whole genome shotgun (WGS) entry which is preliminary data.</text>
</comment>
<dbReference type="EMBL" id="JAHYBZ010000002">
    <property type="protein sequence ID" value="MBW6397341.1"/>
    <property type="molecule type" value="Genomic_DNA"/>
</dbReference>
<dbReference type="InterPro" id="IPR036465">
    <property type="entry name" value="vWFA_dom_sf"/>
</dbReference>
<dbReference type="CDD" id="cd00198">
    <property type="entry name" value="vWFA"/>
    <property type="match status" value="1"/>
</dbReference>
<dbReference type="RefSeq" id="WP_219761965.1">
    <property type="nucleotide sequence ID" value="NZ_JAHYBZ010000002.1"/>
</dbReference>
<keyword evidence="3" id="KW-1185">Reference proteome</keyword>
<protein>
    <submittedName>
        <fullName evidence="2">DUF1194 domain-containing protein</fullName>
    </submittedName>
</protein>
<dbReference type="SUPFAM" id="SSF53300">
    <property type="entry name" value="vWA-like"/>
    <property type="match status" value="1"/>
</dbReference>
<feature type="domain" description="VWFA" evidence="1">
    <location>
        <begin position="34"/>
        <end position="232"/>
    </location>
</feature>
<proteinExistence type="predicted"/>
<gene>
    <name evidence="2" type="ORF">KPL78_05735</name>
</gene>
<sequence>MDPNDPPRRALLGLPAALAPSLATAQSMPEVDLLLVLAMDASGSIDTEEFRLQREGLASALTDPAIIQLATAGRNRSIALALVEWGSPGGAMTALNWMRLQDADSAATIAQAIRAAPRSLQSYNAIGDAIAHATALIQTAPFRSEDRVIDVAGDGPDLRSLLPAPQARDRAVARHITVNALAIEVSPVTRFGVPLSEHYERDVIGGDGAFVMVAQTRADFARAIRAKLMREIA</sequence>
<evidence type="ECO:0000313" key="3">
    <source>
        <dbReference type="Proteomes" id="UP001196565"/>
    </source>
</evidence>